<feature type="transmembrane region" description="Helical" evidence="2">
    <location>
        <begin position="168"/>
        <end position="186"/>
    </location>
</feature>
<reference evidence="3" key="1">
    <citation type="submission" date="2021-01" db="EMBL/GenBank/DDBJ databases">
        <authorList>
            <person name="Corre E."/>
            <person name="Pelletier E."/>
            <person name="Niang G."/>
            <person name="Scheremetjew M."/>
            <person name="Finn R."/>
            <person name="Kale V."/>
            <person name="Holt S."/>
            <person name="Cochrane G."/>
            <person name="Meng A."/>
            <person name="Brown T."/>
            <person name="Cohen L."/>
        </authorList>
    </citation>
    <scope>NUCLEOTIDE SEQUENCE</scope>
    <source>
        <strain evidence="3">CCCM811</strain>
    </source>
</reference>
<feature type="transmembrane region" description="Helical" evidence="2">
    <location>
        <begin position="239"/>
        <end position="258"/>
    </location>
</feature>
<protein>
    <submittedName>
        <fullName evidence="3">Uncharacterized protein</fullName>
    </submittedName>
</protein>
<sequence>MTRYFFFQNQFGAAFEDDVYNLEDLETEINDFASIPSKTPGKTPKSPSSTTGLKGDDLKKAVAAKYNLKLKVKPQREGALGASVESPDQKTPAAEEQDEDLKDEEVELRRGFKYFLYHHHSCLGVFCVKHANDLPRYARLFLFLFDLEVNLMFALTLRETGMDIPARLFLTVFLCLIISFLMSILFKNCGFNRMFSGAGCVGKCVTIGILMVIPATICGVVIVIYLFRQEDNGAEAGILFVATTVLSLLLEILLWYFVYDCCKAYCSCFLCCCPNLLDDAEVAAADVAHAKKKAELRRRAMG</sequence>
<feature type="transmembrane region" description="Helical" evidence="2">
    <location>
        <begin position="206"/>
        <end position="227"/>
    </location>
</feature>
<keyword evidence="2" id="KW-1133">Transmembrane helix</keyword>
<dbReference type="AlphaFoldDB" id="A0A7S4DI74"/>
<dbReference type="EMBL" id="HBIV01006519">
    <property type="protein sequence ID" value="CAE0651181.1"/>
    <property type="molecule type" value="Transcribed_RNA"/>
</dbReference>
<keyword evidence="2" id="KW-0812">Transmembrane</keyword>
<organism evidence="3">
    <name type="scientific">Lotharella globosa</name>
    <dbReference type="NCBI Taxonomy" id="91324"/>
    <lineage>
        <taxon>Eukaryota</taxon>
        <taxon>Sar</taxon>
        <taxon>Rhizaria</taxon>
        <taxon>Cercozoa</taxon>
        <taxon>Chlorarachniophyceae</taxon>
        <taxon>Lotharella</taxon>
    </lineage>
</organism>
<gene>
    <name evidence="3" type="ORF">LGLO00237_LOCUS4763</name>
</gene>
<accession>A0A7S4DI74</accession>
<proteinExistence type="predicted"/>
<name>A0A7S4DI74_9EUKA</name>
<evidence type="ECO:0000256" key="2">
    <source>
        <dbReference type="SAM" id="Phobius"/>
    </source>
</evidence>
<evidence type="ECO:0000313" key="3">
    <source>
        <dbReference type="EMBL" id="CAE0651181.1"/>
    </source>
</evidence>
<evidence type="ECO:0000256" key="1">
    <source>
        <dbReference type="SAM" id="MobiDB-lite"/>
    </source>
</evidence>
<feature type="region of interest" description="Disordered" evidence="1">
    <location>
        <begin position="77"/>
        <end position="102"/>
    </location>
</feature>
<feature type="compositionally biased region" description="Low complexity" evidence="1">
    <location>
        <begin position="36"/>
        <end position="53"/>
    </location>
</feature>
<keyword evidence="2" id="KW-0472">Membrane</keyword>
<feature type="region of interest" description="Disordered" evidence="1">
    <location>
        <begin position="33"/>
        <end position="55"/>
    </location>
</feature>